<evidence type="ECO:0000313" key="2">
    <source>
        <dbReference type="Proteomes" id="UP001233999"/>
    </source>
</evidence>
<dbReference type="EMBL" id="JASPKZ010007833">
    <property type="protein sequence ID" value="KAJ9581962.1"/>
    <property type="molecule type" value="Genomic_DNA"/>
</dbReference>
<proteinExistence type="predicted"/>
<gene>
    <name evidence="1" type="ORF">L9F63_003715</name>
</gene>
<organism evidence="1 2">
    <name type="scientific">Diploptera punctata</name>
    <name type="common">Pacific beetle cockroach</name>
    <dbReference type="NCBI Taxonomy" id="6984"/>
    <lineage>
        <taxon>Eukaryota</taxon>
        <taxon>Metazoa</taxon>
        <taxon>Ecdysozoa</taxon>
        <taxon>Arthropoda</taxon>
        <taxon>Hexapoda</taxon>
        <taxon>Insecta</taxon>
        <taxon>Pterygota</taxon>
        <taxon>Neoptera</taxon>
        <taxon>Polyneoptera</taxon>
        <taxon>Dictyoptera</taxon>
        <taxon>Blattodea</taxon>
        <taxon>Blaberoidea</taxon>
        <taxon>Blaberidae</taxon>
        <taxon>Diplopterinae</taxon>
        <taxon>Diploptera</taxon>
    </lineage>
</organism>
<evidence type="ECO:0000313" key="1">
    <source>
        <dbReference type="EMBL" id="KAJ9581962.1"/>
    </source>
</evidence>
<protein>
    <submittedName>
        <fullName evidence="1">Uncharacterized protein</fullName>
    </submittedName>
</protein>
<dbReference type="Proteomes" id="UP001233999">
    <property type="component" value="Unassembled WGS sequence"/>
</dbReference>
<keyword evidence="2" id="KW-1185">Reference proteome</keyword>
<comment type="caution">
    <text evidence="1">The sequence shown here is derived from an EMBL/GenBank/DDBJ whole genome shotgun (WGS) entry which is preliminary data.</text>
</comment>
<reference evidence="1" key="2">
    <citation type="submission" date="2023-05" db="EMBL/GenBank/DDBJ databases">
        <authorList>
            <person name="Fouks B."/>
        </authorList>
    </citation>
    <scope>NUCLEOTIDE SEQUENCE</scope>
    <source>
        <strain evidence="1">Stay&amp;Tobe</strain>
        <tissue evidence="1">Testes</tissue>
    </source>
</reference>
<accession>A0AAD7ZKB7</accession>
<reference evidence="1" key="1">
    <citation type="journal article" date="2023" name="IScience">
        <title>Live-bearing cockroach genome reveals convergent evolutionary mechanisms linked to viviparity in insects and beyond.</title>
        <authorList>
            <person name="Fouks B."/>
            <person name="Harrison M.C."/>
            <person name="Mikhailova A.A."/>
            <person name="Marchal E."/>
            <person name="English S."/>
            <person name="Carruthers M."/>
            <person name="Jennings E.C."/>
            <person name="Chiamaka E.L."/>
            <person name="Frigard R.A."/>
            <person name="Pippel M."/>
            <person name="Attardo G.M."/>
            <person name="Benoit J.B."/>
            <person name="Bornberg-Bauer E."/>
            <person name="Tobe S.S."/>
        </authorList>
    </citation>
    <scope>NUCLEOTIDE SEQUENCE</scope>
    <source>
        <strain evidence="1">Stay&amp;Tobe</strain>
    </source>
</reference>
<feature type="non-terminal residue" evidence="1">
    <location>
        <position position="1"/>
    </location>
</feature>
<sequence>NLIPETGGMLFTMNEFMLSAFSVSSISFGFSSLSRSLCIMYTHPRFSFYVVKYLQFSVCCCRLPVPNLQSLRSWASSMLSPLACITVFMFSFRDVWIKIYAKLYYTDLSFNS</sequence>
<name>A0AAD7ZKB7_DIPPU</name>
<dbReference type="AlphaFoldDB" id="A0AAD7ZKB7"/>
<feature type="non-terminal residue" evidence="1">
    <location>
        <position position="112"/>
    </location>
</feature>